<feature type="transmembrane region" description="Helical" evidence="1">
    <location>
        <begin position="21"/>
        <end position="44"/>
    </location>
</feature>
<dbReference type="AlphaFoldDB" id="A0A931CAF5"/>
<proteinExistence type="predicted"/>
<dbReference type="PANTHER" id="PTHR32251">
    <property type="entry name" value="3-OXO-5-ALPHA-STEROID 4-DEHYDROGENASE"/>
    <property type="match status" value="1"/>
</dbReference>
<dbReference type="PROSITE" id="PS50244">
    <property type="entry name" value="S5A_REDUCTASE"/>
    <property type="match status" value="1"/>
</dbReference>
<keyword evidence="1" id="KW-0472">Membrane</keyword>
<protein>
    <submittedName>
        <fullName evidence="2">DUF1295 domain-containing protein</fullName>
    </submittedName>
</protein>
<feature type="transmembrane region" description="Helical" evidence="1">
    <location>
        <begin position="79"/>
        <end position="97"/>
    </location>
</feature>
<accession>A0A931CAF5</accession>
<reference evidence="2" key="1">
    <citation type="submission" date="2020-11" db="EMBL/GenBank/DDBJ databases">
        <title>Isolation and identification of active actinomycetes.</title>
        <authorList>
            <person name="Sun X."/>
        </authorList>
    </citation>
    <scope>NUCLEOTIDE SEQUENCE</scope>
    <source>
        <strain evidence="2">NEAU-A11</strain>
    </source>
</reference>
<keyword evidence="1" id="KW-0812">Transmembrane</keyword>
<comment type="caution">
    <text evidence="2">The sequence shown here is derived from an EMBL/GenBank/DDBJ whole genome shotgun (WGS) entry which is preliminary data.</text>
</comment>
<feature type="transmembrane region" description="Helical" evidence="1">
    <location>
        <begin position="239"/>
        <end position="258"/>
    </location>
</feature>
<gene>
    <name evidence="2" type="ORF">I4J89_20180</name>
</gene>
<keyword evidence="1" id="KW-1133">Transmembrane helix</keyword>
<feature type="transmembrane region" description="Helical" evidence="1">
    <location>
        <begin position="109"/>
        <end position="130"/>
    </location>
</feature>
<dbReference type="EMBL" id="JADQTO010000009">
    <property type="protein sequence ID" value="MBG0563767.1"/>
    <property type="molecule type" value="Genomic_DNA"/>
</dbReference>
<feature type="transmembrane region" description="Helical" evidence="1">
    <location>
        <begin position="189"/>
        <end position="208"/>
    </location>
</feature>
<organism evidence="2 3">
    <name type="scientific">Actinoplanes aureus</name>
    <dbReference type="NCBI Taxonomy" id="2792083"/>
    <lineage>
        <taxon>Bacteria</taxon>
        <taxon>Bacillati</taxon>
        <taxon>Actinomycetota</taxon>
        <taxon>Actinomycetes</taxon>
        <taxon>Micromonosporales</taxon>
        <taxon>Micromonosporaceae</taxon>
        <taxon>Actinoplanes</taxon>
    </lineage>
</organism>
<dbReference type="InterPro" id="IPR010721">
    <property type="entry name" value="UstE-like"/>
</dbReference>
<evidence type="ECO:0000256" key="1">
    <source>
        <dbReference type="SAM" id="Phobius"/>
    </source>
</evidence>
<dbReference type="PANTHER" id="PTHR32251:SF23">
    <property type="entry name" value="3-OXO-5-ALPHA-STEROID 4-DEHYDROGENASE (DUF1295)"/>
    <property type="match status" value="1"/>
</dbReference>
<feature type="transmembrane region" description="Helical" evidence="1">
    <location>
        <begin position="151"/>
        <end position="177"/>
    </location>
</feature>
<dbReference type="Gene3D" id="1.20.120.1630">
    <property type="match status" value="1"/>
</dbReference>
<keyword evidence="3" id="KW-1185">Reference proteome</keyword>
<dbReference type="RefSeq" id="WP_196415557.1">
    <property type="nucleotide sequence ID" value="NZ_JADQTO010000009.1"/>
</dbReference>
<dbReference type="Pfam" id="PF06966">
    <property type="entry name" value="DUF1295"/>
    <property type="match status" value="1"/>
</dbReference>
<evidence type="ECO:0000313" key="2">
    <source>
        <dbReference type="EMBL" id="MBG0563767.1"/>
    </source>
</evidence>
<dbReference type="GO" id="GO:0016020">
    <property type="term" value="C:membrane"/>
    <property type="evidence" value="ECO:0007669"/>
    <property type="project" value="TreeGrafter"/>
</dbReference>
<dbReference type="Proteomes" id="UP000598146">
    <property type="component" value="Unassembled WGS sequence"/>
</dbReference>
<name>A0A931CAF5_9ACTN</name>
<feature type="transmembrane region" description="Helical" evidence="1">
    <location>
        <begin position="50"/>
        <end position="72"/>
    </location>
</feature>
<feature type="transmembrane region" description="Helical" evidence="1">
    <location>
        <begin position="264"/>
        <end position="282"/>
    </location>
</feature>
<sequence>MAADRGTYRVGRSLAASSRPVGFVVVALSYIVAGLAAWAVVATVRGPHPLLLTFYADLVATLVVFAASVVVANASVYDPYWSVAPAVIVIAWVLWSAGGDLGEVTGRQAAVLVLVLAWSIRLTANWAASWRGLSHEDWRYVQLREQRPARLPWWLINLTGIQLMPTLVVFAGLLAVWPAVTVTGRPWGLLDFAAVAVTAAAVVIETVADRQLHRFAGDPANRGRIIDRGLWRYSRHPNYLGEITFWWGMWLFGVAAAPGWWWTVVGPIVMVLLFAFVSVPMMDRRSLARRPAYAQHMRRVPALLPRPRGNGG</sequence>
<evidence type="ECO:0000313" key="3">
    <source>
        <dbReference type="Proteomes" id="UP000598146"/>
    </source>
</evidence>